<protein>
    <recommendedName>
        <fullName evidence="4">SGNH hydrolase-type esterase domain-containing protein</fullName>
    </recommendedName>
</protein>
<keyword evidence="3" id="KW-1185">Reference proteome</keyword>
<dbReference type="Gene3D" id="3.40.50.12690">
    <property type="match status" value="1"/>
</dbReference>
<proteinExistence type="predicted"/>
<accession>A0ABN8S568</accession>
<gene>
    <name evidence="2" type="ORF">PEVE_00016616</name>
</gene>
<dbReference type="SUPFAM" id="SSF52266">
    <property type="entry name" value="SGNH hydrolase"/>
    <property type="match status" value="1"/>
</dbReference>
<name>A0ABN8S568_9CNID</name>
<comment type="caution">
    <text evidence="2">The sequence shown here is derived from an EMBL/GenBank/DDBJ whole genome shotgun (WGS) entry which is preliminary data.</text>
</comment>
<sequence>MNSKKPAVVIAGDSLIKNFQGWRVSKVKTVDKAFPGASVEDMFYYIKPTIKHHPEEIILHVRTNDLKNSDSRKVAERIVYLGNLIEAESSNTKVTIPNLLPRTDDPALNSKAKQVN</sequence>
<organism evidence="2 3">
    <name type="scientific">Porites evermanni</name>
    <dbReference type="NCBI Taxonomy" id="104178"/>
    <lineage>
        <taxon>Eukaryota</taxon>
        <taxon>Metazoa</taxon>
        <taxon>Cnidaria</taxon>
        <taxon>Anthozoa</taxon>
        <taxon>Hexacorallia</taxon>
        <taxon>Scleractinia</taxon>
        <taxon>Fungiina</taxon>
        <taxon>Poritidae</taxon>
        <taxon>Porites</taxon>
    </lineage>
</organism>
<evidence type="ECO:0000256" key="1">
    <source>
        <dbReference type="SAM" id="MobiDB-lite"/>
    </source>
</evidence>
<reference evidence="2 3" key="1">
    <citation type="submission" date="2022-05" db="EMBL/GenBank/DDBJ databases">
        <authorList>
            <consortium name="Genoscope - CEA"/>
            <person name="William W."/>
        </authorList>
    </citation>
    <scope>NUCLEOTIDE SEQUENCE [LARGE SCALE GENOMIC DNA]</scope>
</reference>
<dbReference type="EMBL" id="CALNXI010002304">
    <property type="protein sequence ID" value="CAH3186059.1"/>
    <property type="molecule type" value="Genomic_DNA"/>
</dbReference>
<evidence type="ECO:0000313" key="3">
    <source>
        <dbReference type="Proteomes" id="UP001159427"/>
    </source>
</evidence>
<dbReference type="Proteomes" id="UP001159427">
    <property type="component" value="Unassembled WGS sequence"/>
</dbReference>
<evidence type="ECO:0008006" key="4">
    <source>
        <dbReference type="Google" id="ProtNLM"/>
    </source>
</evidence>
<evidence type="ECO:0000313" key="2">
    <source>
        <dbReference type="EMBL" id="CAH3186059.1"/>
    </source>
</evidence>
<feature type="region of interest" description="Disordered" evidence="1">
    <location>
        <begin position="96"/>
        <end position="116"/>
    </location>
</feature>